<feature type="compositionally biased region" description="Polar residues" evidence="1">
    <location>
        <begin position="494"/>
        <end position="503"/>
    </location>
</feature>
<name>A0A0C3CNN6_HEBCY</name>
<feature type="compositionally biased region" description="Polar residues" evidence="1">
    <location>
        <begin position="513"/>
        <end position="525"/>
    </location>
</feature>
<feature type="compositionally biased region" description="Basic and acidic residues" evidence="1">
    <location>
        <begin position="357"/>
        <end position="369"/>
    </location>
</feature>
<dbReference type="EMBL" id="KN831772">
    <property type="protein sequence ID" value="KIM45441.1"/>
    <property type="molecule type" value="Genomic_DNA"/>
</dbReference>
<feature type="compositionally biased region" description="Basic and acidic residues" evidence="1">
    <location>
        <begin position="94"/>
        <end position="107"/>
    </location>
</feature>
<reference evidence="3" key="2">
    <citation type="submission" date="2015-01" db="EMBL/GenBank/DDBJ databases">
        <title>Evolutionary Origins and Diversification of the Mycorrhizal Mutualists.</title>
        <authorList>
            <consortium name="DOE Joint Genome Institute"/>
            <consortium name="Mycorrhizal Genomics Consortium"/>
            <person name="Kohler A."/>
            <person name="Kuo A."/>
            <person name="Nagy L.G."/>
            <person name="Floudas D."/>
            <person name="Copeland A."/>
            <person name="Barry K.W."/>
            <person name="Cichocki N."/>
            <person name="Veneault-Fourrey C."/>
            <person name="LaButti K."/>
            <person name="Lindquist E.A."/>
            <person name="Lipzen A."/>
            <person name="Lundell T."/>
            <person name="Morin E."/>
            <person name="Murat C."/>
            <person name="Riley R."/>
            <person name="Ohm R."/>
            <person name="Sun H."/>
            <person name="Tunlid A."/>
            <person name="Henrissat B."/>
            <person name="Grigoriev I.V."/>
            <person name="Hibbett D.S."/>
            <person name="Martin F."/>
        </authorList>
    </citation>
    <scope>NUCLEOTIDE SEQUENCE [LARGE SCALE GENOMIC DNA]</scope>
    <source>
        <strain evidence="3">h7</strain>
    </source>
</reference>
<accession>A0A0C3CNN6</accession>
<feature type="compositionally biased region" description="Basic and acidic residues" evidence="1">
    <location>
        <begin position="326"/>
        <end position="336"/>
    </location>
</feature>
<feature type="compositionally biased region" description="Basic and acidic residues" evidence="1">
    <location>
        <begin position="575"/>
        <end position="600"/>
    </location>
</feature>
<proteinExistence type="predicted"/>
<dbReference type="AlphaFoldDB" id="A0A0C3CNN6"/>
<feature type="compositionally biased region" description="Basic and acidic residues" evidence="1">
    <location>
        <begin position="44"/>
        <end position="53"/>
    </location>
</feature>
<feature type="compositionally biased region" description="Polar residues" evidence="1">
    <location>
        <begin position="397"/>
        <end position="406"/>
    </location>
</feature>
<dbReference type="HOGENOM" id="CLU_448377_0_0_1"/>
<dbReference type="Proteomes" id="UP000053424">
    <property type="component" value="Unassembled WGS sequence"/>
</dbReference>
<evidence type="ECO:0000313" key="3">
    <source>
        <dbReference type="Proteomes" id="UP000053424"/>
    </source>
</evidence>
<sequence length="609" mass="69591">MPRPDIYEQGSTTIVDKFGRDRRLRHSRSLSELQRSGSHPARMARSDVRDPEMWAHPNHKKRHVKPAEITYILDIKADEEESSDPMGHMPVLDMKPRYPSERRDSDRPPPPPPKDPVNPNDGFRTFVKAVMDTSLQTPGEVPPKPRKPKTMDFDSIAHIDPGLDLLPPNPTYDPERRERFLASIERERRAEMAALEAARAHASRENREKGLAKFEARDRQIRGEKKTQERAEADRLAKRDLQEKTINAKFEERDRQIREMEREQMAKRELHEKTFKEKEALLRAPLQRSASVNVAPLRGMPPAKEVQGSLGTSHARFWSPFANQEDENRSRAQDHSGHKRLISNPTTLTGSHGSKMGLEKDERLRDGPTVHRVIVQQAKVVDPPPTQPLNVRPRNPSIDSTASTRPLNIRPRNPSLDSTASRVTPFVNRSIQQRLRDPSHPAPREPIPVHPVHLVDPEAILQDTQRPRQFKVSLETEPFYRDPSGYIRPLSHARNQSLTSVHSTPAADPVYRSTESSSHARNVSSDYHHTPSRSRNDSSASSHNPPSYGSTHVVPGYEFPRKKRHEGPPPSPSQRHREERIVKDKLPSREDVFKRPHIEPLRGNSHLRV</sequence>
<feature type="region of interest" description="Disordered" evidence="1">
    <location>
        <begin position="324"/>
        <end position="421"/>
    </location>
</feature>
<feature type="region of interest" description="Disordered" evidence="1">
    <location>
        <begin position="494"/>
        <end position="609"/>
    </location>
</feature>
<feature type="compositionally biased region" description="Polar residues" evidence="1">
    <location>
        <begin position="343"/>
        <end position="352"/>
    </location>
</feature>
<feature type="region of interest" description="Disordered" evidence="1">
    <location>
        <begin position="1"/>
        <end position="174"/>
    </location>
</feature>
<keyword evidence="3" id="KW-1185">Reference proteome</keyword>
<feature type="region of interest" description="Disordered" evidence="1">
    <location>
        <begin position="195"/>
        <end position="240"/>
    </location>
</feature>
<evidence type="ECO:0000313" key="2">
    <source>
        <dbReference type="EMBL" id="KIM45441.1"/>
    </source>
</evidence>
<reference evidence="2 3" key="1">
    <citation type="submission" date="2014-04" db="EMBL/GenBank/DDBJ databases">
        <authorList>
            <consortium name="DOE Joint Genome Institute"/>
            <person name="Kuo A."/>
            <person name="Gay G."/>
            <person name="Dore J."/>
            <person name="Kohler A."/>
            <person name="Nagy L.G."/>
            <person name="Floudas D."/>
            <person name="Copeland A."/>
            <person name="Barry K.W."/>
            <person name="Cichocki N."/>
            <person name="Veneault-Fourrey C."/>
            <person name="LaButti K."/>
            <person name="Lindquist E.A."/>
            <person name="Lipzen A."/>
            <person name="Lundell T."/>
            <person name="Morin E."/>
            <person name="Murat C."/>
            <person name="Sun H."/>
            <person name="Tunlid A."/>
            <person name="Henrissat B."/>
            <person name="Grigoriev I.V."/>
            <person name="Hibbett D.S."/>
            <person name="Martin F."/>
            <person name="Nordberg H.P."/>
            <person name="Cantor M.N."/>
            <person name="Hua S.X."/>
        </authorList>
    </citation>
    <scope>NUCLEOTIDE SEQUENCE [LARGE SCALE GENOMIC DNA]</scope>
    <source>
        <strain evidence="3">h7</strain>
    </source>
</reference>
<organism evidence="2 3">
    <name type="scientific">Hebeloma cylindrosporum</name>
    <dbReference type="NCBI Taxonomy" id="76867"/>
    <lineage>
        <taxon>Eukaryota</taxon>
        <taxon>Fungi</taxon>
        <taxon>Dikarya</taxon>
        <taxon>Basidiomycota</taxon>
        <taxon>Agaricomycotina</taxon>
        <taxon>Agaricomycetes</taxon>
        <taxon>Agaricomycetidae</taxon>
        <taxon>Agaricales</taxon>
        <taxon>Agaricineae</taxon>
        <taxon>Hymenogastraceae</taxon>
        <taxon>Hebeloma</taxon>
    </lineage>
</organism>
<evidence type="ECO:0000256" key="1">
    <source>
        <dbReference type="SAM" id="MobiDB-lite"/>
    </source>
</evidence>
<protein>
    <submittedName>
        <fullName evidence="2">Uncharacterized protein</fullName>
    </submittedName>
</protein>
<feature type="compositionally biased region" description="Basic and acidic residues" evidence="1">
    <location>
        <begin position="198"/>
        <end position="240"/>
    </location>
</feature>
<gene>
    <name evidence="2" type="ORF">M413DRAFT_340738</name>
</gene>